<dbReference type="Gene3D" id="1.20.1280.50">
    <property type="match status" value="1"/>
</dbReference>
<sequence>MNPTVIEESSEKRIPNNLETLVKSLEGSQESSSSTNKSDLVAVLLYVLMIETGYSPVNADRTSSCSYDHGFSIHKLNHFCSMPANWKNIHKNSYEMCFVLGKFTQYPCRLLLIPLDDVLIINLIVSNLAQERNRYTLGIQPSKYVVNPTSSFIPAKFSNLKDLSVKFKNNLSHPARSVILTKEGILNASLLGIPDEVKIKVLKYLKVSDFVKVSVVCRDLYAMSEEQALWRYFLVRDFMCEDVADLVNQPGDLLMNGHRKWRKSSGCDETLTH</sequence>
<reference evidence="3" key="1">
    <citation type="submission" date="2020-01" db="EMBL/GenBank/DDBJ databases">
        <title>Draft genome sequence of the Termite Coptotermes fromosanus.</title>
        <authorList>
            <person name="Itakura S."/>
            <person name="Yosikawa Y."/>
            <person name="Umezawa K."/>
        </authorList>
    </citation>
    <scope>NUCLEOTIDE SEQUENCE [LARGE SCALE GENOMIC DNA]</scope>
</reference>
<dbReference type="Proteomes" id="UP000502823">
    <property type="component" value="Unassembled WGS sequence"/>
</dbReference>
<accession>A0A6L2PTX1</accession>
<dbReference type="PANTHER" id="PTHR15537:SF2">
    <property type="entry name" value="F-BOX ONLY PROTEIN 7"/>
    <property type="match status" value="1"/>
</dbReference>
<dbReference type="InterPro" id="IPR001810">
    <property type="entry name" value="F-box_dom"/>
</dbReference>
<dbReference type="PANTHER" id="PTHR15537">
    <property type="entry name" value="F-BOX ONLY PROTEIN 7"/>
    <property type="match status" value="1"/>
</dbReference>
<dbReference type="SMART" id="SM00256">
    <property type="entry name" value="FBOX"/>
    <property type="match status" value="1"/>
</dbReference>
<dbReference type="InterPro" id="IPR036047">
    <property type="entry name" value="F-box-like_dom_sf"/>
</dbReference>
<proteinExistence type="predicted"/>
<evidence type="ECO:0000313" key="2">
    <source>
        <dbReference type="EMBL" id="GFG35956.1"/>
    </source>
</evidence>
<evidence type="ECO:0000313" key="3">
    <source>
        <dbReference type="Proteomes" id="UP000502823"/>
    </source>
</evidence>
<dbReference type="EMBL" id="BLKM01005994">
    <property type="protein sequence ID" value="GFG35956.1"/>
    <property type="molecule type" value="Genomic_DNA"/>
</dbReference>
<protein>
    <recommendedName>
        <fullName evidence="1">F-box domain-containing protein</fullName>
    </recommendedName>
</protein>
<dbReference type="FunCoup" id="A0A6L2PTX1">
    <property type="interactions" value="6"/>
</dbReference>
<dbReference type="OrthoDB" id="101791at2759"/>
<dbReference type="AlphaFoldDB" id="A0A6L2PTX1"/>
<organism evidence="2 3">
    <name type="scientific">Coptotermes formosanus</name>
    <name type="common">Formosan subterranean termite</name>
    <dbReference type="NCBI Taxonomy" id="36987"/>
    <lineage>
        <taxon>Eukaryota</taxon>
        <taxon>Metazoa</taxon>
        <taxon>Ecdysozoa</taxon>
        <taxon>Arthropoda</taxon>
        <taxon>Hexapoda</taxon>
        <taxon>Insecta</taxon>
        <taxon>Pterygota</taxon>
        <taxon>Neoptera</taxon>
        <taxon>Polyneoptera</taxon>
        <taxon>Dictyoptera</taxon>
        <taxon>Blattodea</taxon>
        <taxon>Blattoidea</taxon>
        <taxon>Termitoidae</taxon>
        <taxon>Rhinotermitidae</taxon>
        <taxon>Coptotermes</taxon>
    </lineage>
</organism>
<keyword evidence="3" id="KW-1185">Reference proteome</keyword>
<dbReference type="InterPro" id="IPR047118">
    <property type="entry name" value="Fbxo7"/>
</dbReference>
<dbReference type="SUPFAM" id="SSF81383">
    <property type="entry name" value="F-box domain"/>
    <property type="match status" value="1"/>
</dbReference>
<name>A0A6L2PTX1_COPFO</name>
<gene>
    <name evidence="2" type="ORF">Cfor_10200</name>
</gene>
<dbReference type="GO" id="GO:0019901">
    <property type="term" value="F:protein kinase binding"/>
    <property type="evidence" value="ECO:0007669"/>
    <property type="project" value="InterPro"/>
</dbReference>
<comment type="caution">
    <text evidence="2">The sequence shown here is derived from an EMBL/GenBank/DDBJ whole genome shotgun (WGS) entry which is preliminary data.</text>
</comment>
<dbReference type="GO" id="GO:1903599">
    <property type="term" value="P:positive regulation of autophagy of mitochondrion"/>
    <property type="evidence" value="ECO:0007669"/>
    <property type="project" value="TreeGrafter"/>
</dbReference>
<evidence type="ECO:0000259" key="1">
    <source>
        <dbReference type="PROSITE" id="PS50181"/>
    </source>
</evidence>
<dbReference type="InParanoid" id="A0A6L2PTX1"/>
<dbReference type="Gene3D" id="3.40.1000.30">
    <property type="match status" value="1"/>
</dbReference>
<dbReference type="Pfam" id="PF12937">
    <property type="entry name" value="F-box-like"/>
    <property type="match status" value="1"/>
</dbReference>
<feature type="domain" description="F-box" evidence="1">
    <location>
        <begin position="187"/>
        <end position="233"/>
    </location>
</feature>
<dbReference type="PROSITE" id="PS50181">
    <property type="entry name" value="FBOX"/>
    <property type="match status" value="1"/>
</dbReference>